<dbReference type="GO" id="GO:0000155">
    <property type="term" value="F:phosphorelay sensor kinase activity"/>
    <property type="evidence" value="ECO:0007669"/>
    <property type="project" value="InterPro"/>
</dbReference>
<dbReference type="InterPro" id="IPR004358">
    <property type="entry name" value="Sig_transdc_His_kin-like_C"/>
</dbReference>
<dbReference type="SMART" id="SM00388">
    <property type="entry name" value="HisKA"/>
    <property type="match status" value="1"/>
</dbReference>
<dbReference type="InterPro" id="IPR003661">
    <property type="entry name" value="HisK_dim/P_dom"/>
</dbReference>
<dbReference type="InterPro" id="IPR000700">
    <property type="entry name" value="PAS-assoc_C"/>
</dbReference>
<evidence type="ECO:0000259" key="7">
    <source>
        <dbReference type="PROSITE" id="PS50112"/>
    </source>
</evidence>
<dbReference type="STRING" id="1186196.SAMN04489841_4337"/>
<evidence type="ECO:0000259" key="8">
    <source>
        <dbReference type="PROSITE" id="PS50113"/>
    </source>
</evidence>
<dbReference type="Pfam" id="PF02518">
    <property type="entry name" value="HATPase_c"/>
    <property type="match status" value="1"/>
</dbReference>
<dbReference type="SMART" id="SM00091">
    <property type="entry name" value="PAS"/>
    <property type="match status" value="6"/>
</dbReference>
<evidence type="ECO:0000256" key="2">
    <source>
        <dbReference type="ARBA" id="ARBA00012438"/>
    </source>
</evidence>
<dbReference type="InterPro" id="IPR005467">
    <property type="entry name" value="His_kinase_dom"/>
</dbReference>
<dbReference type="InterPro" id="IPR003594">
    <property type="entry name" value="HATPase_dom"/>
</dbReference>
<feature type="domain" description="PAC" evidence="8">
    <location>
        <begin position="643"/>
        <end position="695"/>
    </location>
</feature>
<dbReference type="CDD" id="cd00082">
    <property type="entry name" value="HisKA"/>
    <property type="match status" value="1"/>
</dbReference>
<evidence type="ECO:0000256" key="4">
    <source>
        <dbReference type="ARBA" id="ARBA00022679"/>
    </source>
</evidence>
<evidence type="ECO:0000259" key="6">
    <source>
        <dbReference type="PROSITE" id="PS50109"/>
    </source>
</evidence>
<dbReference type="InterPro" id="IPR013767">
    <property type="entry name" value="PAS_fold"/>
</dbReference>
<dbReference type="PROSITE" id="PS50113">
    <property type="entry name" value="PAC"/>
    <property type="match status" value="3"/>
</dbReference>
<keyword evidence="10" id="KW-1185">Reference proteome</keyword>
<evidence type="ECO:0000313" key="9">
    <source>
        <dbReference type="EMBL" id="SER69952.1"/>
    </source>
</evidence>
<feature type="domain" description="PAC" evidence="8">
    <location>
        <begin position="401"/>
        <end position="453"/>
    </location>
</feature>
<dbReference type="FunFam" id="3.30.565.10:FF:000006">
    <property type="entry name" value="Sensor histidine kinase WalK"/>
    <property type="match status" value="1"/>
</dbReference>
<dbReference type="Pfam" id="PF08448">
    <property type="entry name" value="PAS_4"/>
    <property type="match status" value="4"/>
</dbReference>
<organism evidence="9 10">
    <name type="scientific">Natrinema salaciae</name>
    <dbReference type="NCBI Taxonomy" id="1186196"/>
    <lineage>
        <taxon>Archaea</taxon>
        <taxon>Methanobacteriati</taxon>
        <taxon>Methanobacteriota</taxon>
        <taxon>Stenosarchaea group</taxon>
        <taxon>Halobacteria</taxon>
        <taxon>Halobacteriales</taxon>
        <taxon>Natrialbaceae</taxon>
        <taxon>Natrinema</taxon>
    </lineage>
</organism>
<dbReference type="CDD" id="cd00130">
    <property type="entry name" value="PAS"/>
    <property type="match status" value="5"/>
</dbReference>
<evidence type="ECO:0000256" key="5">
    <source>
        <dbReference type="ARBA" id="ARBA00022777"/>
    </source>
</evidence>
<keyword evidence="4" id="KW-0808">Transferase</keyword>
<dbReference type="SMART" id="SM00387">
    <property type="entry name" value="HATPase_c"/>
    <property type="match status" value="1"/>
</dbReference>
<dbReference type="Proteomes" id="UP000199114">
    <property type="component" value="Unassembled WGS sequence"/>
</dbReference>
<dbReference type="EMBL" id="FOFD01000007">
    <property type="protein sequence ID" value="SER69952.1"/>
    <property type="molecule type" value="Genomic_DNA"/>
</dbReference>
<dbReference type="PRINTS" id="PR00344">
    <property type="entry name" value="BCTRLSENSOR"/>
</dbReference>
<feature type="domain" description="Histidine kinase" evidence="6">
    <location>
        <begin position="834"/>
        <end position="1047"/>
    </location>
</feature>
<dbReference type="EC" id="2.7.13.3" evidence="2"/>
<dbReference type="InterPro" id="IPR035965">
    <property type="entry name" value="PAS-like_dom_sf"/>
</dbReference>
<accession>A0A1H9RB62</accession>
<dbReference type="PANTHER" id="PTHR43304:SF1">
    <property type="entry name" value="PAC DOMAIN-CONTAINING PROTEIN"/>
    <property type="match status" value="1"/>
</dbReference>
<name>A0A1H9RB62_9EURY</name>
<dbReference type="Gene3D" id="3.30.565.10">
    <property type="entry name" value="Histidine kinase-like ATPase, C-terminal domain"/>
    <property type="match status" value="1"/>
</dbReference>
<feature type="domain" description="PAS" evidence="7">
    <location>
        <begin position="326"/>
        <end position="399"/>
    </location>
</feature>
<dbReference type="InterPro" id="IPR000014">
    <property type="entry name" value="PAS"/>
</dbReference>
<dbReference type="InterPro" id="IPR036097">
    <property type="entry name" value="HisK_dim/P_sf"/>
</dbReference>
<dbReference type="Pfam" id="PF00989">
    <property type="entry name" value="PAS"/>
    <property type="match status" value="1"/>
</dbReference>
<gene>
    <name evidence="9" type="ORF">SAMN04489841_4337</name>
</gene>
<reference evidence="10" key="1">
    <citation type="submission" date="2016-10" db="EMBL/GenBank/DDBJ databases">
        <authorList>
            <person name="Varghese N."/>
            <person name="Submissions S."/>
        </authorList>
    </citation>
    <scope>NUCLEOTIDE SEQUENCE [LARGE SCALE GENOMIC DNA]</scope>
    <source>
        <strain evidence="10">DSM 25055</strain>
    </source>
</reference>
<dbReference type="InterPro" id="IPR001610">
    <property type="entry name" value="PAC"/>
</dbReference>
<feature type="domain" description="PAC" evidence="8">
    <location>
        <begin position="764"/>
        <end position="816"/>
    </location>
</feature>
<dbReference type="InterPro" id="IPR052162">
    <property type="entry name" value="Sensor_kinase/Photoreceptor"/>
</dbReference>
<proteinExistence type="predicted"/>
<feature type="domain" description="PAS" evidence="7">
    <location>
        <begin position="192"/>
        <end position="238"/>
    </location>
</feature>
<dbReference type="SUPFAM" id="SSF55874">
    <property type="entry name" value="ATPase domain of HSP90 chaperone/DNA topoisomerase II/histidine kinase"/>
    <property type="match status" value="1"/>
</dbReference>
<dbReference type="GO" id="GO:0006355">
    <property type="term" value="P:regulation of DNA-templated transcription"/>
    <property type="evidence" value="ECO:0007669"/>
    <property type="project" value="InterPro"/>
</dbReference>
<feature type="domain" description="PAS" evidence="7">
    <location>
        <begin position="64"/>
        <end position="134"/>
    </location>
</feature>
<evidence type="ECO:0000256" key="1">
    <source>
        <dbReference type="ARBA" id="ARBA00000085"/>
    </source>
</evidence>
<dbReference type="SUPFAM" id="SSF47384">
    <property type="entry name" value="Homodimeric domain of signal transducing histidine kinase"/>
    <property type="match status" value="1"/>
</dbReference>
<dbReference type="PROSITE" id="PS50109">
    <property type="entry name" value="HIS_KIN"/>
    <property type="match status" value="1"/>
</dbReference>
<dbReference type="SMART" id="SM00086">
    <property type="entry name" value="PAC"/>
    <property type="match status" value="3"/>
</dbReference>
<dbReference type="Pfam" id="PF13426">
    <property type="entry name" value="PAS_9"/>
    <property type="match status" value="1"/>
</dbReference>
<evidence type="ECO:0000256" key="3">
    <source>
        <dbReference type="ARBA" id="ARBA00022553"/>
    </source>
</evidence>
<dbReference type="SUPFAM" id="SSF55785">
    <property type="entry name" value="PYP-like sensor domain (PAS domain)"/>
    <property type="match status" value="6"/>
</dbReference>
<keyword evidence="3" id="KW-0597">Phosphoprotein</keyword>
<dbReference type="Gene3D" id="1.10.287.130">
    <property type="match status" value="1"/>
</dbReference>
<dbReference type="InterPro" id="IPR036890">
    <property type="entry name" value="HATPase_C_sf"/>
</dbReference>
<dbReference type="NCBIfam" id="TIGR00229">
    <property type="entry name" value="sensory_box"/>
    <property type="match status" value="5"/>
</dbReference>
<dbReference type="PROSITE" id="PS50112">
    <property type="entry name" value="PAS"/>
    <property type="match status" value="4"/>
</dbReference>
<sequence length="1051" mass="119433">MAAVASPVFGNPGGGVHDRTDAASVQVVPAGESFFRTNDYYRSMSTRAGANDGAFWGDADDDVALDRYRTLVNTIDDGIYQLDADGRFVAVNDVIVEATGYSRDDLLGEHVSFVVDDADAGRIERELANRIDANDDVATFELAVRTADGETIPFEARINLLMEDGEFRGSIGVARDRSEKRYRRETLASAASYESITSIIDNADIGVMVLDESFEIEWADATIEQYFGLDRSALIGRSHREVVDDTLKNRFDDPESFAETVLSAYDDDRDVDRFECHVVAPSSDLEDRWVKYQSKPIESGTFAGGRVELYYDITDQKQSEDALQESEEEFQSLVDAVEEYAIFRLDTTGRVTSWNRGARKIKGYDREEIVGDHFSRFYTDDDRAANVPERNLERALENGSTEDEGWRVREDGTRFWANVTITAVRDDDGTHRGYLKVTRDMTDRRAREQELETELQRILGRISDAFYAVDDEFRLTHVNERAAELLQRPEEELLGEVVWDVFPDLRELETVWDAFHTALKTQEPTSYELYYDTLDFHVEANLYPSETGISVYFRDVTERRERERELEQTERRFEAIFEDPNILVGLLEPDGTVLDINQTAMEYIDADLEDVVGDQFCKTPWWSEGVQPDVRRWTERAAAGEYVNFETDLTRPDGERYTLNGVFRPVTNDDGEVVSLIVSDRDVTERKKRERELEESEQRYRTLAEHFPNGIVTLFDHDLEYTLAAGQGFDKIPPEPADIEGKCFTDAWPTETSDALEPALHDALEGEERSVELEYAGREWVLYSVPITDNRGDVFAGVTMAHDITERKEYQRKLEETIDRLEESNKRLEQFAYAASHDLQEPLRMVSSYLRLIESRYADALDADGEEFLSFAVEGADRMRRMIEGLLTYSRVETQGEPLEPVDLDSVLEGVLADLQLQIEETNAELAVEDLPRVEGDADQLRQVFQNLLANAIEYSGDEPPRIAVDAERRGDQWVISVRDEGIGIDPDDQGRVFEVFQRLHSREEHPGTGIGLALCQRILERHGGDIWVESEPGEGATFSLTLPAVGESAR</sequence>
<comment type="catalytic activity">
    <reaction evidence="1">
        <text>ATP + protein L-histidine = ADP + protein N-phospho-L-histidine.</text>
        <dbReference type="EC" id="2.7.13.3"/>
    </reaction>
</comment>
<dbReference type="AlphaFoldDB" id="A0A1H9RB62"/>
<evidence type="ECO:0000313" key="10">
    <source>
        <dbReference type="Proteomes" id="UP000199114"/>
    </source>
</evidence>
<keyword evidence="5" id="KW-0418">Kinase</keyword>
<dbReference type="InterPro" id="IPR013656">
    <property type="entry name" value="PAS_4"/>
</dbReference>
<dbReference type="PANTHER" id="PTHR43304">
    <property type="entry name" value="PHYTOCHROME-LIKE PROTEIN CPH1"/>
    <property type="match status" value="1"/>
</dbReference>
<dbReference type="Pfam" id="PF00512">
    <property type="entry name" value="HisKA"/>
    <property type="match status" value="1"/>
</dbReference>
<protein>
    <recommendedName>
        <fullName evidence="2">histidine kinase</fullName>
        <ecNumber evidence="2">2.7.13.3</ecNumber>
    </recommendedName>
</protein>
<dbReference type="Gene3D" id="3.30.450.20">
    <property type="entry name" value="PAS domain"/>
    <property type="match status" value="6"/>
</dbReference>
<feature type="domain" description="PAS" evidence="7">
    <location>
        <begin position="451"/>
        <end position="522"/>
    </location>
</feature>